<dbReference type="Pfam" id="PF11741">
    <property type="entry name" value="AMIN"/>
    <property type="match status" value="1"/>
</dbReference>
<dbReference type="PANTHER" id="PTHR30404:SF0">
    <property type="entry name" value="N-ACETYLMURAMOYL-L-ALANINE AMIDASE AMIC"/>
    <property type="match status" value="1"/>
</dbReference>
<proteinExistence type="inferred from homology"/>
<dbReference type="AlphaFoldDB" id="A0A0G3EVM0"/>
<dbReference type="GO" id="GO:0008745">
    <property type="term" value="F:N-acetylmuramoyl-L-alanine amidase activity"/>
    <property type="evidence" value="ECO:0007669"/>
    <property type="project" value="UniProtKB-EC"/>
</dbReference>
<dbReference type="PATRIC" id="fig|445709.3.peg.4091"/>
<dbReference type="InterPro" id="IPR021731">
    <property type="entry name" value="AMIN_dom"/>
</dbReference>
<evidence type="ECO:0000256" key="10">
    <source>
        <dbReference type="SAM" id="MobiDB-lite"/>
    </source>
</evidence>
<sequence length="484" mass="53675">MLINKYRRTDHTAPSDPGRRRVLRTGASTLVLALAGTRAAQATTIMAVRVWPAKDYTRVTLETDTPITFQQDLVENPYRFVIDLDGLQMNATLRDLVAKINPNDPQISQVRVGQFKPNVVRLVFDLKAAVKPQSFTLAPVAGYRYRTVFDLYPAVPPDPLMELLKQSERKEQALAMKQQKNQNDASDQDSTEAFFQRYAQNGSGTTEPHRDLGERPKSDRTPEILAQRDQRGGSHDSVDKPSTRRGRTTRLLTIALDPGHGGEDPGAIGHRGSYEKHVVLQIGKRLRDKINAQPNMRVMMTRDSDFFVPLYVRVQKARRVDADLFVSIHADAFTTPEARGSSVFALSERGATSAAARFLATTQNESDRIGGVDIKTSDKVVAHALLDMSTTAQIRDSKRFGSDLLHTIAKINKLHSGRVEQAGFAVLKAPDIPSVLVETAFISNPEEEAKLNTSEYQEEMADALLHGIKAYFAAHPPLSRNPTA</sequence>
<dbReference type="OrthoDB" id="9806267at2"/>
<evidence type="ECO:0000313" key="12">
    <source>
        <dbReference type="EMBL" id="AKJ70064.1"/>
    </source>
</evidence>
<dbReference type="Pfam" id="PF01520">
    <property type="entry name" value="Amidase_3"/>
    <property type="match status" value="1"/>
</dbReference>
<evidence type="ECO:0000256" key="9">
    <source>
        <dbReference type="ARBA" id="ARBA00074581"/>
    </source>
</evidence>
<evidence type="ECO:0000256" key="4">
    <source>
        <dbReference type="ARBA" id="ARBA00011901"/>
    </source>
</evidence>
<comment type="catalytic activity">
    <reaction evidence="1">
        <text>Hydrolyzes the link between N-acetylmuramoyl residues and L-amino acid residues in certain cell-wall glycopeptides.</text>
        <dbReference type="EC" id="3.5.1.28"/>
    </reaction>
</comment>
<evidence type="ECO:0000259" key="11">
    <source>
        <dbReference type="SMART" id="SM00646"/>
    </source>
</evidence>
<feature type="region of interest" description="Disordered" evidence="10">
    <location>
        <begin position="200"/>
        <end position="250"/>
    </location>
</feature>
<evidence type="ECO:0000256" key="8">
    <source>
        <dbReference type="ARBA" id="ARBA00023316"/>
    </source>
</evidence>
<dbReference type="InterPro" id="IPR002508">
    <property type="entry name" value="MurNAc-LAA_cat"/>
</dbReference>
<reference evidence="13" key="1">
    <citation type="submission" date="2015-06" db="EMBL/GenBank/DDBJ databases">
        <authorList>
            <person name="Lim Y.L."/>
            <person name="Ee R."/>
            <person name="Yong D."/>
            <person name="How K.Y."/>
            <person name="Yin W.F."/>
            <person name="Chan K.G."/>
        </authorList>
    </citation>
    <scope>NUCLEOTIDE SEQUENCE [LARGE SCALE GENOMIC DNA]</scope>
    <source>
        <strain evidence="13">DSM 25325</strain>
    </source>
</reference>
<evidence type="ECO:0000256" key="7">
    <source>
        <dbReference type="ARBA" id="ARBA00022801"/>
    </source>
</evidence>
<dbReference type="SUPFAM" id="SSF53187">
    <property type="entry name" value="Zn-dependent exopeptidases"/>
    <property type="match status" value="1"/>
</dbReference>
<dbReference type="FunFam" id="3.40.630.40:FF:000001">
    <property type="entry name" value="N-acetylmuramoyl-L-alanine amidase"/>
    <property type="match status" value="1"/>
</dbReference>
<evidence type="ECO:0000256" key="2">
    <source>
        <dbReference type="ARBA" id="ARBA00004418"/>
    </source>
</evidence>
<dbReference type="InterPro" id="IPR050695">
    <property type="entry name" value="N-acetylmuramoyl_amidase_3"/>
</dbReference>
<feature type="domain" description="MurNAc-LAA" evidence="11">
    <location>
        <begin position="314"/>
        <end position="469"/>
    </location>
</feature>
<feature type="region of interest" description="Disordered" evidence="10">
    <location>
        <begin position="171"/>
        <end position="190"/>
    </location>
</feature>
<feature type="region of interest" description="Disordered" evidence="10">
    <location>
        <begin position="1"/>
        <end position="20"/>
    </location>
</feature>
<feature type="compositionally biased region" description="Basic and acidic residues" evidence="10">
    <location>
        <begin position="7"/>
        <end position="19"/>
    </location>
</feature>
<keyword evidence="5" id="KW-0732">Signal</keyword>
<dbReference type="CDD" id="cd02696">
    <property type="entry name" value="MurNAc-LAA"/>
    <property type="match status" value="1"/>
</dbReference>
<dbReference type="GO" id="GO:0030288">
    <property type="term" value="C:outer membrane-bounded periplasmic space"/>
    <property type="evidence" value="ECO:0007669"/>
    <property type="project" value="TreeGrafter"/>
</dbReference>
<name>A0A0G3EVM0_9BURK</name>
<keyword evidence="6" id="KW-0574">Periplasm</keyword>
<dbReference type="RefSeq" id="WP_047215975.1">
    <property type="nucleotide sequence ID" value="NZ_CP011568.3"/>
</dbReference>
<evidence type="ECO:0000313" key="13">
    <source>
        <dbReference type="Proteomes" id="UP000036700"/>
    </source>
</evidence>
<gene>
    <name evidence="12" type="ORF">ABW99_19485</name>
</gene>
<dbReference type="STRING" id="445709.ABW99_19485"/>
<keyword evidence="13" id="KW-1185">Reference proteome</keyword>
<organism evidence="12 13">
    <name type="scientific">Pandoraea thiooxydans</name>
    <dbReference type="NCBI Taxonomy" id="445709"/>
    <lineage>
        <taxon>Bacteria</taxon>
        <taxon>Pseudomonadati</taxon>
        <taxon>Pseudomonadota</taxon>
        <taxon>Betaproteobacteria</taxon>
        <taxon>Burkholderiales</taxon>
        <taxon>Burkholderiaceae</taxon>
        <taxon>Pandoraea</taxon>
    </lineage>
</organism>
<dbReference type="EC" id="3.5.1.28" evidence="4"/>
<keyword evidence="7" id="KW-0378">Hydrolase</keyword>
<dbReference type="KEGG" id="ptx:ABW99_19485"/>
<dbReference type="Gene3D" id="2.60.40.3500">
    <property type="match status" value="1"/>
</dbReference>
<dbReference type="Gene3D" id="3.40.630.40">
    <property type="entry name" value="Zn-dependent exopeptidases"/>
    <property type="match status" value="1"/>
</dbReference>
<dbReference type="PANTHER" id="PTHR30404">
    <property type="entry name" value="N-ACETYLMURAMOYL-L-ALANINE AMIDASE"/>
    <property type="match status" value="1"/>
</dbReference>
<evidence type="ECO:0000256" key="6">
    <source>
        <dbReference type="ARBA" id="ARBA00022764"/>
    </source>
</evidence>
<keyword evidence="8" id="KW-0961">Cell wall biogenesis/degradation</keyword>
<dbReference type="EMBL" id="CP011568">
    <property type="protein sequence ID" value="AKJ70064.1"/>
    <property type="molecule type" value="Genomic_DNA"/>
</dbReference>
<dbReference type="SMART" id="SM00646">
    <property type="entry name" value="Ami_3"/>
    <property type="match status" value="1"/>
</dbReference>
<feature type="compositionally biased region" description="Basic and acidic residues" evidence="10">
    <location>
        <begin position="207"/>
        <end position="242"/>
    </location>
</feature>
<comment type="similarity">
    <text evidence="3">Belongs to the N-acetylmuramoyl-L-alanine amidase 3 family.</text>
</comment>
<comment type="subcellular location">
    <subcellularLocation>
        <location evidence="2">Periplasm</location>
    </subcellularLocation>
</comment>
<dbReference type="InterPro" id="IPR006311">
    <property type="entry name" value="TAT_signal"/>
</dbReference>
<dbReference type="Proteomes" id="UP000036700">
    <property type="component" value="Chromosome"/>
</dbReference>
<accession>A0A0G3EVM0</accession>
<dbReference type="GO" id="GO:0009253">
    <property type="term" value="P:peptidoglycan catabolic process"/>
    <property type="evidence" value="ECO:0007669"/>
    <property type="project" value="InterPro"/>
</dbReference>
<dbReference type="PROSITE" id="PS51318">
    <property type="entry name" value="TAT"/>
    <property type="match status" value="1"/>
</dbReference>
<evidence type="ECO:0000256" key="1">
    <source>
        <dbReference type="ARBA" id="ARBA00001561"/>
    </source>
</evidence>
<evidence type="ECO:0000256" key="5">
    <source>
        <dbReference type="ARBA" id="ARBA00022729"/>
    </source>
</evidence>
<protein>
    <recommendedName>
        <fullName evidence="9">N-acetylmuramoyl-L-alanine amidase AmiC</fullName>
        <ecNumber evidence="4">3.5.1.28</ecNumber>
    </recommendedName>
</protein>
<evidence type="ECO:0000256" key="3">
    <source>
        <dbReference type="ARBA" id="ARBA00010860"/>
    </source>
</evidence>
<dbReference type="GO" id="GO:0071555">
    <property type="term" value="P:cell wall organization"/>
    <property type="evidence" value="ECO:0007669"/>
    <property type="project" value="UniProtKB-KW"/>
</dbReference>